<keyword evidence="4" id="KW-0833">Ubl conjugation pathway</keyword>
<feature type="compositionally biased region" description="Gly residues" evidence="7">
    <location>
        <begin position="126"/>
        <end position="135"/>
    </location>
</feature>
<keyword evidence="8" id="KW-0472">Membrane</keyword>
<reference evidence="11" key="2">
    <citation type="journal article" date="2018" name="BMC Genomics">
        <title>Genomic insights into host adaptation between the wheat stripe rust pathogen (Puccinia striiformis f. sp. tritici) and the barley stripe rust pathogen (Puccinia striiformis f. sp. hordei).</title>
        <authorList>
            <person name="Xia C."/>
            <person name="Wang M."/>
            <person name="Yin C."/>
            <person name="Cornejo O.E."/>
            <person name="Hulbert S.H."/>
            <person name="Chen X."/>
        </authorList>
    </citation>
    <scope>NUCLEOTIDE SEQUENCE [LARGE SCALE GENOMIC DNA]</scope>
    <source>
        <strain evidence="11">93TX-2</strain>
    </source>
</reference>
<evidence type="ECO:0000256" key="3">
    <source>
        <dbReference type="ARBA" id="ARBA00022771"/>
    </source>
</evidence>
<accession>A0A2S4WGW2</accession>
<dbReference type="InterPro" id="IPR013083">
    <property type="entry name" value="Znf_RING/FYVE/PHD"/>
</dbReference>
<keyword evidence="5" id="KW-0862">Zinc</keyword>
<feature type="compositionally biased region" description="Polar residues" evidence="7">
    <location>
        <begin position="136"/>
        <end position="146"/>
    </location>
</feature>
<evidence type="ECO:0000256" key="1">
    <source>
        <dbReference type="ARBA" id="ARBA00004906"/>
    </source>
</evidence>
<dbReference type="EMBL" id="PKSM01000026">
    <property type="protein sequence ID" value="POW21035.1"/>
    <property type="molecule type" value="Genomic_DNA"/>
</dbReference>
<evidence type="ECO:0000256" key="2">
    <source>
        <dbReference type="ARBA" id="ARBA00022723"/>
    </source>
</evidence>
<dbReference type="InterPro" id="IPR001841">
    <property type="entry name" value="Znf_RING"/>
</dbReference>
<keyword evidence="8" id="KW-0812">Transmembrane</keyword>
<feature type="region of interest" description="Disordered" evidence="7">
    <location>
        <begin position="34"/>
        <end position="60"/>
    </location>
</feature>
<dbReference type="GO" id="GO:0006511">
    <property type="term" value="P:ubiquitin-dependent protein catabolic process"/>
    <property type="evidence" value="ECO:0007669"/>
    <property type="project" value="TreeGrafter"/>
</dbReference>
<keyword evidence="8" id="KW-1133">Transmembrane helix</keyword>
<evidence type="ECO:0000256" key="5">
    <source>
        <dbReference type="ARBA" id="ARBA00022833"/>
    </source>
</evidence>
<dbReference type="Proteomes" id="UP000238274">
    <property type="component" value="Unassembled WGS sequence"/>
</dbReference>
<gene>
    <name evidence="10" type="ORF">PSHT_02910</name>
</gene>
<comment type="pathway">
    <text evidence="1">Protein modification; protein ubiquitination.</text>
</comment>
<dbReference type="InterPro" id="IPR024766">
    <property type="entry name" value="Znf_RING_H2"/>
</dbReference>
<evidence type="ECO:0000313" key="10">
    <source>
        <dbReference type="EMBL" id="POW21035.1"/>
    </source>
</evidence>
<dbReference type="PROSITE" id="PS50089">
    <property type="entry name" value="ZF_RING_2"/>
    <property type="match status" value="1"/>
</dbReference>
<dbReference type="Gene3D" id="3.30.40.10">
    <property type="entry name" value="Zinc/RING finger domain, C3HC4 (zinc finger)"/>
    <property type="match status" value="1"/>
</dbReference>
<feature type="compositionally biased region" description="Polar residues" evidence="7">
    <location>
        <begin position="233"/>
        <end position="247"/>
    </location>
</feature>
<reference evidence="10 11" key="1">
    <citation type="submission" date="2017-12" db="EMBL/GenBank/DDBJ databases">
        <title>Gene loss provides genomic basis for host adaptation in cereal stripe rust fungi.</title>
        <authorList>
            <person name="Xia C."/>
        </authorList>
    </citation>
    <scope>NUCLEOTIDE SEQUENCE [LARGE SCALE GENOMIC DNA]</scope>
    <source>
        <strain evidence="10 11">93TX-2</strain>
    </source>
</reference>
<protein>
    <recommendedName>
        <fullName evidence="9">RING-type domain-containing protein</fullName>
    </recommendedName>
</protein>
<feature type="compositionally biased region" description="Polar residues" evidence="7">
    <location>
        <begin position="204"/>
        <end position="222"/>
    </location>
</feature>
<keyword evidence="3 6" id="KW-0863">Zinc-finger</keyword>
<feature type="region of interest" description="Disordered" evidence="7">
    <location>
        <begin position="124"/>
        <end position="161"/>
    </location>
</feature>
<evidence type="ECO:0000256" key="7">
    <source>
        <dbReference type="SAM" id="MobiDB-lite"/>
    </source>
</evidence>
<evidence type="ECO:0000259" key="9">
    <source>
        <dbReference type="PROSITE" id="PS50089"/>
    </source>
</evidence>
<evidence type="ECO:0000256" key="8">
    <source>
        <dbReference type="SAM" id="Phobius"/>
    </source>
</evidence>
<feature type="transmembrane region" description="Helical" evidence="8">
    <location>
        <begin position="325"/>
        <end position="343"/>
    </location>
</feature>
<keyword evidence="11" id="KW-1185">Reference proteome</keyword>
<dbReference type="OrthoDB" id="8062037at2759"/>
<comment type="caution">
    <text evidence="10">The sequence shown here is derived from an EMBL/GenBank/DDBJ whole genome shotgun (WGS) entry which is preliminary data.</text>
</comment>
<evidence type="ECO:0000256" key="6">
    <source>
        <dbReference type="PROSITE-ProRule" id="PRU00175"/>
    </source>
</evidence>
<proteinExistence type="predicted"/>
<dbReference type="SMART" id="SM00184">
    <property type="entry name" value="RING"/>
    <property type="match status" value="1"/>
</dbReference>
<dbReference type="UniPathway" id="UPA00143"/>
<dbReference type="PANTHER" id="PTHR22765">
    <property type="entry name" value="RING FINGER AND PROTEASE ASSOCIATED DOMAIN-CONTAINING"/>
    <property type="match status" value="1"/>
</dbReference>
<dbReference type="VEuPathDB" id="FungiDB:PSHT_02910"/>
<dbReference type="GO" id="GO:0008270">
    <property type="term" value="F:zinc ion binding"/>
    <property type="evidence" value="ECO:0007669"/>
    <property type="project" value="UniProtKB-KW"/>
</dbReference>
<dbReference type="VEuPathDB" id="FungiDB:PSTT_06159"/>
<feature type="region of interest" description="Disordered" evidence="7">
    <location>
        <begin position="199"/>
        <end position="247"/>
    </location>
</feature>
<feature type="domain" description="RING-type" evidence="9">
    <location>
        <begin position="188"/>
        <end position="281"/>
    </location>
</feature>
<keyword evidence="2" id="KW-0479">Metal-binding</keyword>
<sequence>MAQQSVVAMQLRQEPAAQLDYEGVNRIWMNEMTQSSSAPGHHQTSNSHSRSTTDAPSVSGDVTQSCLVSSHFHWKNEVAQLCMFWSQLSEQIKTLYSSSKPDGNPCVFLIQVEYAGLKSFASDGRPVGGQRGGTSSGISQSESNPAQEGMFHGEGHPGDSLSRSRQIFMEIIQGEPMQTVGKAPLRECSICFQPFTEDELKPKSNPQSGNNTKSGNNPQSETKVLPRDDPQSRDNSQSRDQPQSLDNPTLVSVWKGCNHGFHRKCIQPWLDGHHNSCPICRPTHSGNLEAEPIAILETDPVLAPYHCSLFCAFYNTVRGSSRTVVGVWSLLLFCFSLLMWQIVQDTRAHNG</sequence>
<organism evidence="10 11">
    <name type="scientific">Puccinia striiformis</name>
    <dbReference type="NCBI Taxonomy" id="27350"/>
    <lineage>
        <taxon>Eukaryota</taxon>
        <taxon>Fungi</taxon>
        <taxon>Dikarya</taxon>
        <taxon>Basidiomycota</taxon>
        <taxon>Pucciniomycotina</taxon>
        <taxon>Pucciniomycetes</taxon>
        <taxon>Pucciniales</taxon>
        <taxon>Pucciniaceae</taxon>
        <taxon>Puccinia</taxon>
    </lineage>
</organism>
<dbReference type="InterPro" id="IPR051826">
    <property type="entry name" value="E3_ubiquitin-ligase_domain"/>
</dbReference>
<dbReference type="GO" id="GO:0016567">
    <property type="term" value="P:protein ubiquitination"/>
    <property type="evidence" value="ECO:0007669"/>
    <property type="project" value="UniProtKB-UniPathway"/>
</dbReference>
<dbReference type="SUPFAM" id="SSF57850">
    <property type="entry name" value="RING/U-box"/>
    <property type="match status" value="1"/>
</dbReference>
<reference evidence="11" key="3">
    <citation type="journal article" date="2018" name="Mol. Plant Microbe Interact.">
        <title>Genome sequence resources for the wheat stripe rust pathogen (Puccinia striiformis f. sp. tritici) and the barley stripe rust pathogen (Puccinia striiformis f. sp. hordei).</title>
        <authorList>
            <person name="Xia C."/>
            <person name="Wang M."/>
            <person name="Yin C."/>
            <person name="Cornejo O.E."/>
            <person name="Hulbert S.H."/>
            <person name="Chen X."/>
        </authorList>
    </citation>
    <scope>NUCLEOTIDE SEQUENCE [LARGE SCALE GENOMIC DNA]</scope>
    <source>
        <strain evidence="11">93TX-2</strain>
    </source>
</reference>
<dbReference type="Pfam" id="PF12678">
    <property type="entry name" value="zf-rbx1"/>
    <property type="match status" value="1"/>
</dbReference>
<dbReference type="AlphaFoldDB" id="A0A2S4WGW2"/>
<dbReference type="PANTHER" id="PTHR22765:SF434">
    <property type="entry name" value="GB|AAD18119.1-RELATED"/>
    <property type="match status" value="1"/>
</dbReference>
<evidence type="ECO:0000313" key="11">
    <source>
        <dbReference type="Proteomes" id="UP000238274"/>
    </source>
</evidence>
<name>A0A2S4WGW2_9BASI</name>
<evidence type="ECO:0000256" key="4">
    <source>
        <dbReference type="ARBA" id="ARBA00022786"/>
    </source>
</evidence>
<dbReference type="GO" id="GO:0061630">
    <property type="term" value="F:ubiquitin protein ligase activity"/>
    <property type="evidence" value="ECO:0007669"/>
    <property type="project" value="TreeGrafter"/>
</dbReference>